<evidence type="ECO:0000256" key="2">
    <source>
        <dbReference type="ARBA" id="ARBA00004123"/>
    </source>
</evidence>
<dbReference type="Proteomes" id="UP000789570">
    <property type="component" value="Unassembled WGS sequence"/>
</dbReference>
<evidence type="ECO:0000256" key="3">
    <source>
        <dbReference type="ARBA" id="ARBA00004496"/>
    </source>
</evidence>
<name>A0A9N9E8F8_9GLOM</name>
<accession>A0A9N9E8F8</accession>
<dbReference type="OrthoDB" id="128308at2759"/>
<keyword evidence="10" id="KW-1185">Reference proteome</keyword>
<comment type="similarity">
    <text evidence="4">Belongs to the RTC4 family.</text>
</comment>
<evidence type="ECO:0000259" key="8">
    <source>
        <dbReference type="SMART" id="SM01312"/>
    </source>
</evidence>
<comment type="function">
    <text evidence="1">May be involved in a process influencing telomere capping.</text>
</comment>
<keyword evidence="7" id="KW-0539">Nucleus</keyword>
<dbReference type="EMBL" id="CAJVPQ010005394">
    <property type="protein sequence ID" value="CAG8669399.1"/>
    <property type="molecule type" value="Genomic_DNA"/>
</dbReference>
<sequence>QNTVTQLLNEIQNLSSPPITQSPQFFESNVFSNKSNLVSANSIIEQYKFYRVYKGEEIIIPYGNRKVFPLYINFANLSNRITNLKSELLKIIKGQKYSEYRVNVIKKIQEIELSKVNNLLIQINYFESLQPGYYGLKGLAIILKILTELFIQIEILTVDLCIPQSSSQYLFQVLVPETAIRLIAEDYKGISLNDTKEIMIDSVDFGLYIHDDNCKN</sequence>
<dbReference type="SMART" id="SM01312">
    <property type="entry name" value="RTC4"/>
    <property type="match status" value="1"/>
</dbReference>
<comment type="subcellular location">
    <subcellularLocation>
        <location evidence="3">Cytoplasm</location>
    </subcellularLocation>
    <subcellularLocation>
        <location evidence="2">Nucleus</location>
    </subcellularLocation>
</comment>
<gene>
    <name evidence="9" type="ORF">FCALED_LOCUS11946</name>
</gene>
<proteinExistence type="inferred from homology"/>
<dbReference type="GO" id="GO:0005737">
    <property type="term" value="C:cytoplasm"/>
    <property type="evidence" value="ECO:0007669"/>
    <property type="project" value="UniProtKB-SubCell"/>
</dbReference>
<dbReference type="PANTHER" id="PTHR41391:SF1">
    <property type="entry name" value="RESTRICTION OF TELOMERE CAPPING PROTEIN 4"/>
    <property type="match status" value="1"/>
</dbReference>
<evidence type="ECO:0000256" key="6">
    <source>
        <dbReference type="ARBA" id="ARBA00022490"/>
    </source>
</evidence>
<comment type="caution">
    <text evidence="9">The sequence shown here is derived from an EMBL/GenBank/DDBJ whole genome shotgun (WGS) entry which is preliminary data.</text>
</comment>
<organism evidence="9 10">
    <name type="scientific">Funneliformis caledonium</name>
    <dbReference type="NCBI Taxonomy" id="1117310"/>
    <lineage>
        <taxon>Eukaryota</taxon>
        <taxon>Fungi</taxon>
        <taxon>Fungi incertae sedis</taxon>
        <taxon>Mucoromycota</taxon>
        <taxon>Glomeromycotina</taxon>
        <taxon>Glomeromycetes</taxon>
        <taxon>Glomerales</taxon>
        <taxon>Glomeraceae</taxon>
        <taxon>Funneliformis</taxon>
    </lineage>
</organism>
<dbReference type="Pfam" id="PF14474">
    <property type="entry name" value="RTC4"/>
    <property type="match status" value="1"/>
</dbReference>
<protein>
    <recommendedName>
        <fullName evidence="5">Restriction of telomere capping protein 4</fullName>
    </recommendedName>
</protein>
<dbReference type="GO" id="GO:0005634">
    <property type="term" value="C:nucleus"/>
    <property type="evidence" value="ECO:0007669"/>
    <property type="project" value="UniProtKB-SubCell"/>
</dbReference>
<dbReference type="AlphaFoldDB" id="A0A9N9E8F8"/>
<reference evidence="9" key="1">
    <citation type="submission" date="2021-06" db="EMBL/GenBank/DDBJ databases">
        <authorList>
            <person name="Kallberg Y."/>
            <person name="Tangrot J."/>
            <person name="Rosling A."/>
        </authorList>
    </citation>
    <scope>NUCLEOTIDE SEQUENCE</scope>
    <source>
        <strain evidence="9">UK204</strain>
    </source>
</reference>
<dbReference type="InterPro" id="IPR028094">
    <property type="entry name" value="RTC4_C"/>
</dbReference>
<evidence type="ECO:0000256" key="7">
    <source>
        <dbReference type="ARBA" id="ARBA00023242"/>
    </source>
</evidence>
<evidence type="ECO:0000256" key="4">
    <source>
        <dbReference type="ARBA" id="ARBA00009461"/>
    </source>
</evidence>
<evidence type="ECO:0000313" key="9">
    <source>
        <dbReference type="EMBL" id="CAG8669399.1"/>
    </source>
</evidence>
<feature type="domain" description="Restriction of telomere capping protein 4 C-terminal" evidence="8">
    <location>
        <begin position="91"/>
        <end position="212"/>
    </location>
</feature>
<keyword evidence="6" id="KW-0963">Cytoplasm</keyword>
<evidence type="ECO:0000313" key="10">
    <source>
        <dbReference type="Proteomes" id="UP000789570"/>
    </source>
</evidence>
<evidence type="ECO:0000256" key="5">
    <source>
        <dbReference type="ARBA" id="ARBA00015162"/>
    </source>
</evidence>
<dbReference type="PANTHER" id="PTHR41391">
    <property type="entry name" value="RESTRICTION OF TELOMERE CAPPING PROTEIN 4"/>
    <property type="match status" value="1"/>
</dbReference>
<evidence type="ECO:0000256" key="1">
    <source>
        <dbReference type="ARBA" id="ARBA00002738"/>
    </source>
</evidence>
<feature type="non-terminal residue" evidence="9">
    <location>
        <position position="1"/>
    </location>
</feature>
<dbReference type="InterPro" id="IPR039024">
    <property type="entry name" value="RTC4"/>
</dbReference>